<dbReference type="Proteomes" id="UP000668060">
    <property type="component" value="Unassembled WGS sequence"/>
</dbReference>
<feature type="chain" id="PRO_5038694886" evidence="1">
    <location>
        <begin position="28"/>
        <end position="97"/>
    </location>
</feature>
<evidence type="ECO:0000313" key="3">
    <source>
        <dbReference type="Proteomes" id="UP000668060"/>
    </source>
</evidence>
<name>A0A9D9BWS1_PROMR</name>
<keyword evidence="1" id="KW-0732">Signal</keyword>
<sequence>MKASKYKFFIFVNLIMLFNCLNSYYSAQTKQNSIIKLFCLQSVKEEMMKAEMVYSEKIANETCDCYYEEFTQTASHQEAKTKCELETKENLNHNRKI</sequence>
<evidence type="ECO:0000256" key="1">
    <source>
        <dbReference type="SAM" id="SignalP"/>
    </source>
</evidence>
<comment type="caution">
    <text evidence="2">The sequence shown here is derived from an EMBL/GenBank/DDBJ whole genome shotgun (WGS) entry which is preliminary data.</text>
</comment>
<proteinExistence type="predicted"/>
<gene>
    <name evidence="2" type="ORF">JJ842_08965</name>
</gene>
<dbReference type="EMBL" id="JAEPLN010000002">
    <property type="protein sequence ID" value="MBO6972041.1"/>
    <property type="molecule type" value="Genomic_DNA"/>
</dbReference>
<organism evidence="2 3">
    <name type="scientific">Prochlorococcus marinus CUG1433</name>
    <dbReference type="NCBI Taxonomy" id="2774506"/>
    <lineage>
        <taxon>Bacteria</taxon>
        <taxon>Bacillati</taxon>
        <taxon>Cyanobacteriota</taxon>
        <taxon>Cyanophyceae</taxon>
        <taxon>Synechococcales</taxon>
        <taxon>Prochlorococcaceae</taxon>
        <taxon>Prochlorococcus</taxon>
    </lineage>
</organism>
<feature type="signal peptide" evidence="1">
    <location>
        <begin position="1"/>
        <end position="27"/>
    </location>
</feature>
<reference evidence="2" key="1">
    <citation type="journal article" date="2021" name="Front. Mar. Sci.">
        <title>Genomes of Diverse Isolates of Prochlorococcus High-Light-Adapted Clade II in the Western Pacific Ocean.</title>
        <authorList>
            <person name="Yan W."/>
            <person name="Feng X."/>
            <person name="Zhang W."/>
            <person name="Nawaz M.Z."/>
            <person name="Luo T."/>
            <person name="Zhang R."/>
            <person name="Jiao N."/>
        </authorList>
    </citation>
    <scope>NUCLEOTIDE SEQUENCE</scope>
    <source>
        <strain evidence="2">CUG1433</strain>
    </source>
</reference>
<dbReference type="AlphaFoldDB" id="A0A9D9BWS1"/>
<accession>A0A9D9BWS1</accession>
<evidence type="ECO:0000313" key="2">
    <source>
        <dbReference type="EMBL" id="MBO6972041.1"/>
    </source>
</evidence>
<protein>
    <submittedName>
        <fullName evidence="2">Uncharacterized protein</fullName>
    </submittedName>
</protein>